<comment type="similarity">
    <text evidence="1">Belongs to the RuvA family.</text>
</comment>
<evidence type="ECO:0000313" key="2">
    <source>
        <dbReference type="EMBL" id="BBU68514.1"/>
    </source>
</evidence>
<dbReference type="SUPFAM" id="SSF46929">
    <property type="entry name" value="DNA helicase RuvA subunit, C-terminal domain"/>
    <property type="match status" value="1"/>
</dbReference>
<protein>
    <recommendedName>
        <fullName evidence="1">Holliday junction branch migration complex subunit RuvA</fullName>
    </recommendedName>
</protein>
<dbReference type="SUPFAM" id="SSF50249">
    <property type="entry name" value="Nucleic acid-binding proteins"/>
    <property type="match status" value="1"/>
</dbReference>
<dbReference type="Proteomes" id="UP000463961">
    <property type="component" value="Chromosome"/>
</dbReference>
<keyword evidence="1" id="KW-0227">DNA damage</keyword>
<keyword evidence="1" id="KW-0233">DNA recombination</keyword>
<dbReference type="GO" id="GO:0006281">
    <property type="term" value="P:DNA repair"/>
    <property type="evidence" value="ECO:0007669"/>
    <property type="project" value="UniProtKB-UniRule"/>
</dbReference>
<keyword evidence="1" id="KW-0963">Cytoplasm</keyword>
<keyword evidence="3" id="KW-1185">Reference proteome</keyword>
<reference evidence="3" key="1">
    <citation type="submission" date="2020-01" db="EMBL/GenBank/DDBJ databases">
        <title>Phosphoaccumulans saitamaens gen. nov., sp. nov., a polyphosphate accumulating bacterium isolated from surface river water.</title>
        <authorList>
            <person name="Watanabe K."/>
            <person name="Suda W."/>
        </authorList>
    </citation>
    <scope>NUCLEOTIDE SEQUENCE [LARGE SCALE GENOMIC DNA]</scope>
    <source>
        <strain evidence="3">ICHIAU1</strain>
    </source>
</reference>
<dbReference type="InterPro" id="IPR010994">
    <property type="entry name" value="RuvA_2-like"/>
</dbReference>
<dbReference type="Gene3D" id="2.40.50.140">
    <property type="entry name" value="Nucleic acid-binding proteins"/>
    <property type="match status" value="1"/>
</dbReference>
<accession>A0A679HU69</accession>
<comment type="function">
    <text evidence="1">The RuvA-RuvB-RuvC complex processes Holliday junction (HJ) DNA during genetic recombination and DNA repair, while the RuvA-RuvB complex plays an important role in the rescue of blocked DNA replication forks via replication fork reversal (RFR). RuvA specifically binds to HJ cruciform DNA, conferring on it an open structure. The RuvB hexamer acts as an ATP-dependent pump, pulling dsDNA into and through the RuvAB complex. HJ branch migration allows RuvC to scan DNA until it finds its consensus sequence, where it cleaves and resolves the cruciform DNA.</text>
</comment>
<dbReference type="AlphaFoldDB" id="A0A679HU69"/>
<dbReference type="GO" id="GO:0006310">
    <property type="term" value="P:DNA recombination"/>
    <property type="evidence" value="ECO:0007669"/>
    <property type="project" value="UniProtKB-UniRule"/>
</dbReference>
<dbReference type="HAMAP" id="MF_00031">
    <property type="entry name" value="DNA_HJ_migration_RuvA"/>
    <property type="match status" value="1"/>
</dbReference>
<evidence type="ECO:0000256" key="1">
    <source>
        <dbReference type="HAMAP-Rule" id="MF_00031"/>
    </source>
</evidence>
<dbReference type="GO" id="GO:0005737">
    <property type="term" value="C:cytoplasm"/>
    <property type="evidence" value="ECO:0007669"/>
    <property type="project" value="UniProtKB-SubCell"/>
</dbReference>
<keyword evidence="2" id="KW-0347">Helicase</keyword>
<feature type="region of interest" description="Domain III" evidence="1">
    <location>
        <begin position="150"/>
        <end position="198"/>
    </location>
</feature>
<dbReference type="GO" id="GO:0009379">
    <property type="term" value="C:Holliday junction helicase complex"/>
    <property type="evidence" value="ECO:0007669"/>
    <property type="project" value="InterPro"/>
</dbReference>
<dbReference type="EMBL" id="AP022345">
    <property type="protein sequence ID" value="BBU68514.1"/>
    <property type="molecule type" value="Genomic_DNA"/>
</dbReference>
<dbReference type="GO" id="GO:0009378">
    <property type="term" value="F:four-way junction helicase activity"/>
    <property type="evidence" value="ECO:0007669"/>
    <property type="project" value="InterPro"/>
</dbReference>
<keyword evidence="2" id="KW-0547">Nucleotide-binding</keyword>
<dbReference type="RefSeq" id="WP_162050698.1">
    <property type="nucleotide sequence ID" value="NZ_AP019011.1"/>
</dbReference>
<dbReference type="Pfam" id="PF01330">
    <property type="entry name" value="RuvA_N"/>
    <property type="match status" value="1"/>
</dbReference>
<keyword evidence="2" id="KW-0067">ATP-binding</keyword>
<dbReference type="NCBIfam" id="TIGR00084">
    <property type="entry name" value="ruvA"/>
    <property type="match status" value="1"/>
</dbReference>
<dbReference type="Gene3D" id="1.10.8.10">
    <property type="entry name" value="DNA helicase RuvA subunit, C-terminal domain"/>
    <property type="match status" value="1"/>
</dbReference>
<dbReference type="InterPro" id="IPR003583">
    <property type="entry name" value="Hlx-hairpin-Hlx_DNA-bd_motif"/>
</dbReference>
<keyword evidence="2" id="KW-0378">Hydrolase</keyword>
<dbReference type="InterPro" id="IPR013849">
    <property type="entry name" value="DNA_helicase_Holl-junc_RuvA_I"/>
</dbReference>
<comment type="subunit">
    <text evidence="1">Homotetramer. Forms an RuvA(8)-RuvB(12)-Holliday junction (HJ) complex. HJ DNA is sandwiched between 2 RuvA tetramers; dsDNA enters through RuvA and exits via RuvB. An RuvB hexamer assembles on each DNA strand where it exits the tetramer. Each RuvB hexamer is contacted by two RuvA subunits (via domain III) on 2 adjacent RuvB subunits; this complex drives branch migration. In the full resolvosome a probable DNA-RuvA(4)-RuvB(12)-RuvC(2) complex forms which resolves the HJ.</text>
</comment>
<dbReference type="Pfam" id="PF14520">
    <property type="entry name" value="HHH_5"/>
    <property type="match status" value="1"/>
</dbReference>
<dbReference type="InterPro" id="IPR000085">
    <property type="entry name" value="RuvA"/>
</dbReference>
<organism evidence="2 3">
    <name type="scientific">Fluviibacter phosphoraccumulans</name>
    <dbReference type="NCBI Taxonomy" id="1751046"/>
    <lineage>
        <taxon>Bacteria</taxon>
        <taxon>Pseudomonadati</taxon>
        <taxon>Pseudomonadota</taxon>
        <taxon>Betaproteobacteria</taxon>
        <taxon>Rhodocyclales</taxon>
        <taxon>Fluviibacteraceae</taxon>
        <taxon>Fluviibacter</taxon>
    </lineage>
</organism>
<dbReference type="GO" id="GO:0005524">
    <property type="term" value="F:ATP binding"/>
    <property type="evidence" value="ECO:0007669"/>
    <property type="project" value="InterPro"/>
</dbReference>
<dbReference type="InterPro" id="IPR012340">
    <property type="entry name" value="NA-bd_OB-fold"/>
</dbReference>
<name>A0A679HU69_9RHOO</name>
<dbReference type="Pfam" id="PF07499">
    <property type="entry name" value="RuvA_C"/>
    <property type="match status" value="1"/>
</dbReference>
<proteinExistence type="inferred from homology"/>
<comment type="domain">
    <text evidence="1">Has three domains with a flexible linker between the domains II and III and assumes an 'L' shape. Domain III is highly mobile and contacts RuvB.</text>
</comment>
<dbReference type="SMART" id="SM00278">
    <property type="entry name" value="HhH1"/>
    <property type="match status" value="2"/>
</dbReference>
<dbReference type="OrthoDB" id="5293449at2"/>
<feature type="region of interest" description="Domain I" evidence="1">
    <location>
        <begin position="1"/>
        <end position="64"/>
    </location>
</feature>
<dbReference type="SUPFAM" id="SSF47781">
    <property type="entry name" value="RuvA domain 2-like"/>
    <property type="match status" value="1"/>
</dbReference>
<evidence type="ECO:0000313" key="3">
    <source>
        <dbReference type="Proteomes" id="UP000463961"/>
    </source>
</evidence>
<dbReference type="InterPro" id="IPR011114">
    <property type="entry name" value="RuvA_C"/>
</dbReference>
<keyword evidence="1" id="KW-0238">DNA-binding</keyword>
<dbReference type="GO" id="GO:0048476">
    <property type="term" value="C:Holliday junction resolvase complex"/>
    <property type="evidence" value="ECO:0007669"/>
    <property type="project" value="UniProtKB-UniRule"/>
</dbReference>
<dbReference type="CDD" id="cd14332">
    <property type="entry name" value="UBA_RuvA_C"/>
    <property type="match status" value="1"/>
</dbReference>
<comment type="subcellular location">
    <subcellularLocation>
        <location evidence="1">Cytoplasm</location>
    </subcellularLocation>
</comment>
<comment type="caution">
    <text evidence="1">Lacks conserved residue(s) required for the propagation of feature annotation.</text>
</comment>
<gene>
    <name evidence="1 2" type="primary">ruvA</name>
    <name evidence="2" type="ORF">ICHIAU1_07970</name>
</gene>
<dbReference type="InterPro" id="IPR036267">
    <property type="entry name" value="RuvA_C_sf"/>
</dbReference>
<feature type="region of interest" description="Domain II" evidence="1">
    <location>
        <begin position="65"/>
        <end position="142"/>
    </location>
</feature>
<dbReference type="Gene3D" id="1.10.150.20">
    <property type="entry name" value="5' to 3' exonuclease, C-terminal subdomain"/>
    <property type="match status" value="1"/>
</dbReference>
<dbReference type="GO" id="GO:0000400">
    <property type="term" value="F:four-way junction DNA binding"/>
    <property type="evidence" value="ECO:0007669"/>
    <property type="project" value="UniProtKB-UniRule"/>
</dbReference>
<sequence length="198" mass="20914">MIGRLSGRLIAKQPPAIMVDVQGVGYEVDVSMNTFCELPALDAPVSLHIHMAVREDGHFLYGFLSESERTAFRQLIKISGVGARMALAVLSGLNVDELAAAIARQDVACFTRIPGIGKKTAERLLLELKGKLDLVAGNATAIAAGQIIPADPLQDTIEALVALGYNAREAQSATKALPVGVSTTDAIRLALKQLSGLK</sequence>
<keyword evidence="1" id="KW-0234">DNA repair</keyword>